<feature type="transmembrane region" description="Helical" evidence="2">
    <location>
        <begin position="649"/>
        <end position="670"/>
    </location>
</feature>
<feature type="compositionally biased region" description="Basic and acidic residues" evidence="1">
    <location>
        <begin position="472"/>
        <end position="483"/>
    </location>
</feature>
<keyword evidence="2" id="KW-0812">Transmembrane</keyword>
<dbReference type="AlphaFoldDB" id="A0AA85ISV7"/>
<dbReference type="GO" id="GO:0016255">
    <property type="term" value="P:attachment of GPI anchor to protein"/>
    <property type="evidence" value="ECO:0007669"/>
    <property type="project" value="TreeGrafter"/>
</dbReference>
<feature type="region of interest" description="Disordered" evidence="1">
    <location>
        <begin position="413"/>
        <end position="483"/>
    </location>
</feature>
<dbReference type="Pfam" id="PF04114">
    <property type="entry name" value="Gaa1"/>
    <property type="match status" value="1"/>
</dbReference>
<dbReference type="GO" id="GO:0042765">
    <property type="term" value="C:GPI-anchor transamidase complex"/>
    <property type="evidence" value="ECO:0007669"/>
    <property type="project" value="InterPro"/>
</dbReference>
<evidence type="ECO:0000256" key="2">
    <source>
        <dbReference type="SAM" id="Phobius"/>
    </source>
</evidence>
<reference evidence="3" key="1">
    <citation type="submission" date="2022-06" db="EMBL/GenBank/DDBJ databases">
        <authorList>
            <person name="Berger JAMES D."/>
            <person name="Berger JAMES D."/>
        </authorList>
    </citation>
    <scope>NUCLEOTIDE SEQUENCE [LARGE SCALE GENOMIC DNA]</scope>
</reference>
<evidence type="ECO:0000256" key="1">
    <source>
        <dbReference type="SAM" id="MobiDB-lite"/>
    </source>
</evidence>
<name>A0AA85ISV7_TRIRE</name>
<evidence type="ECO:0000313" key="6">
    <source>
        <dbReference type="WBParaSite" id="TREG1_119430.5"/>
    </source>
</evidence>
<evidence type="ECO:0000313" key="3">
    <source>
        <dbReference type="Proteomes" id="UP000050795"/>
    </source>
</evidence>
<sequence length="732" mass="83500">MVSVNKQLQYLKFIENHSTIFGLILYLIGLIWFCLLSQDELNFKTYMSENALLVGQVNEIYNDVASTVNYYQDSNNAFKHNGLAGLKQWLSEELHKIGLEVYSQDFSFSHDILSPIEKINGSNLYAIMRSPSGGRTEALIIITSLNDNPAYFGSLAYALSLSKLFRSQIHWAKDIIFLFPEYEYIGLMAWLEAYHGTANSNNLFGAELEGRSGSIQAGLNLEFLNLYQPIVDILPEGPNGLLANLDLTNTVVRLAESHSIVTRVNRQSYAYTRGTYQTRMNDMLGLMEAVWTQSTNSPSGLHGPLINYQIPAITLRGNYKKRTDDPRSSEILYVMRLLEGILRSLNNLQERLHQSFWYYLLPNPYRYISIGVYMPPVLIMILSLLLKPLLFWIFSKKSTFDSQSTIKKELKVAKKVKTTSHDGSNHHHHHHHHHENDADKQQPQVEHSHMKNLNNITEDNQTIRQRKIKSPSTEEGKHENKVKAKQIEMNKPSPSAAASYPGAIPPHILGLILRLSLCFSAGFCLQSSPKYIFKFINLLIDNQLIDSNTNKNDLFLIVIVALVIFIVMFLPIMMLVLRKLMMSYNDEKDKEVLIGQLCLLSWSLFLSCLTCLNISSAVMLSIPIVPLLHLLIQNSSEIKRSLPVKLMKWFLSSAWLLICTPVLIILMCMIRSSIQHNNNYSTTLSINNIHSCFERCLLQSLIEADLFGCWTWSVVTCGYTSLWLLTWLGIFF</sequence>
<reference evidence="4 5" key="2">
    <citation type="submission" date="2023-11" db="UniProtKB">
        <authorList>
            <consortium name="WormBaseParasite"/>
        </authorList>
    </citation>
    <scope>IDENTIFICATION</scope>
</reference>
<dbReference type="Gene3D" id="3.40.630.10">
    <property type="entry name" value="Zn peptidases"/>
    <property type="match status" value="1"/>
</dbReference>
<keyword evidence="2" id="KW-1133">Transmembrane helix</keyword>
<feature type="transmembrane region" description="Helical" evidence="2">
    <location>
        <begin position="20"/>
        <end position="37"/>
    </location>
</feature>
<feature type="transmembrane region" description="Helical" evidence="2">
    <location>
        <begin position="597"/>
        <end position="629"/>
    </location>
</feature>
<feature type="compositionally biased region" description="Polar residues" evidence="1">
    <location>
        <begin position="441"/>
        <end position="463"/>
    </location>
</feature>
<dbReference type="WBParaSite" id="TREG1_119430.5">
    <property type="protein sequence ID" value="TREG1_119430.5"/>
    <property type="gene ID" value="TREG1_119430"/>
</dbReference>
<feature type="transmembrane region" description="Helical" evidence="2">
    <location>
        <begin position="554"/>
        <end position="577"/>
    </location>
</feature>
<dbReference type="WBParaSite" id="TREG1_119430.4">
    <property type="protein sequence ID" value="TREG1_119430.4"/>
    <property type="gene ID" value="TREG1_119430"/>
</dbReference>
<accession>A0AA85ISV7</accession>
<dbReference type="PANTHER" id="PTHR13304">
    <property type="entry name" value="GLYCOSYLPHOSPHATIDYLINOSITOL ANCHOR ATTACHMENT 1 PROTEIN"/>
    <property type="match status" value="1"/>
</dbReference>
<evidence type="ECO:0000313" key="4">
    <source>
        <dbReference type="WBParaSite" id="TREG1_119430.3"/>
    </source>
</evidence>
<keyword evidence="3" id="KW-1185">Reference proteome</keyword>
<dbReference type="WBParaSite" id="TREG1_119430.3">
    <property type="protein sequence ID" value="TREG1_119430.3"/>
    <property type="gene ID" value="TREG1_119430"/>
</dbReference>
<dbReference type="PANTHER" id="PTHR13304:SF0">
    <property type="entry name" value="GLYCOSYLPHOSPHATIDYLINOSITOL ANCHOR ATTACHMENT 1 PROTEIN"/>
    <property type="match status" value="1"/>
</dbReference>
<keyword evidence="2" id="KW-0472">Membrane</keyword>
<organism evidence="3 6">
    <name type="scientific">Trichobilharzia regenti</name>
    <name type="common">Nasal bird schistosome</name>
    <dbReference type="NCBI Taxonomy" id="157069"/>
    <lineage>
        <taxon>Eukaryota</taxon>
        <taxon>Metazoa</taxon>
        <taxon>Spiralia</taxon>
        <taxon>Lophotrochozoa</taxon>
        <taxon>Platyhelminthes</taxon>
        <taxon>Trematoda</taxon>
        <taxon>Digenea</taxon>
        <taxon>Strigeidida</taxon>
        <taxon>Schistosomatoidea</taxon>
        <taxon>Schistosomatidae</taxon>
        <taxon>Trichobilharzia</taxon>
    </lineage>
</organism>
<evidence type="ECO:0000313" key="5">
    <source>
        <dbReference type="WBParaSite" id="TREG1_119430.4"/>
    </source>
</evidence>
<dbReference type="Proteomes" id="UP000050795">
    <property type="component" value="Unassembled WGS sequence"/>
</dbReference>
<dbReference type="WBParaSite" id="TREG1_119430.6">
    <property type="protein sequence ID" value="TREG1_119430.6"/>
    <property type="gene ID" value="TREG1_119430"/>
</dbReference>
<feature type="transmembrane region" description="Helical" evidence="2">
    <location>
        <begin position="370"/>
        <end position="394"/>
    </location>
</feature>
<protein>
    <recommendedName>
        <fullName evidence="7">Glycosylphosphatidylinositol anchor attachment 1 protein</fullName>
    </recommendedName>
</protein>
<dbReference type="InterPro" id="IPR007246">
    <property type="entry name" value="Gaa1"/>
</dbReference>
<proteinExistence type="predicted"/>
<evidence type="ECO:0008006" key="7">
    <source>
        <dbReference type="Google" id="ProtNLM"/>
    </source>
</evidence>